<gene>
    <name evidence="3" type="ORF">GCM10010470_52410</name>
</gene>
<keyword evidence="2" id="KW-0479">Metal-binding</keyword>
<dbReference type="CDD" id="cd11031">
    <property type="entry name" value="Cyp158A-like"/>
    <property type="match status" value="1"/>
</dbReference>
<dbReference type="InterPro" id="IPR017972">
    <property type="entry name" value="Cyt_P450_CS"/>
</dbReference>
<dbReference type="PRINTS" id="PR00359">
    <property type="entry name" value="BP450"/>
</dbReference>
<dbReference type="Pfam" id="PF00067">
    <property type="entry name" value="p450"/>
    <property type="match status" value="1"/>
</dbReference>
<keyword evidence="2" id="KW-0349">Heme</keyword>
<keyword evidence="4" id="KW-1185">Reference proteome</keyword>
<organism evidence="3 4">
    <name type="scientific">Saccharopolyspora taberi</name>
    <dbReference type="NCBI Taxonomy" id="60895"/>
    <lineage>
        <taxon>Bacteria</taxon>
        <taxon>Bacillati</taxon>
        <taxon>Actinomycetota</taxon>
        <taxon>Actinomycetes</taxon>
        <taxon>Pseudonocardiales</taxon>
        <taxon>Pseudonocardiaceae</taxon>
        <taxon>Saccharopolyspora</taxon>
    </lineage>
</organism>
<dbReference type="InterPro" id="IPR001128">
    <property type="entry name" value="Cyt_P450"/>
</dbReference>
<evidence type="ECO:0000256" key="1">
    <source>
        <dbReference type="ARBA" id="ARBA00010617"/>
    </source>
</evidence>
<dbReference type="PANTHER" id="PTHR46696:SF1">
    <property type="entry name" value="CYTOCHROME P450 YJIB-RELATED"/>
    <property type="match status" value="1"/>
</dbReference>
<proteinExistence type="inferred from homology"/>
<comment type="caution">
    <text evidence="3">The sequence shown here is derived from an EMBL/GenBank/DDBJ whole genome shotgun (WGS) entry which is preliminary data.</text>
</comment>
<dbReference type="InterPro" id="IPR002397">
    <property type="entry name" value="Cyt_P450_B"/>
</dbReference>
<name>A0ABN3VJL1_9PSEU</name>
<evidence type="ECO:0000313" key="3">
    <source>
        <dbReference type="EMBL" id="GAA2810629.1"/>
    </source>
</evidence>
<protein>
    <submittedName>
        <fullName evidence="3">Cytochrome P450</fullName>
    </submittedName>
</protein>
<evidence type="ECO:0000313" key="4">
    <source>
        <dbReference type="Proteomes" id="UP001500979"/>
    </source>
</evidence>
<accession>A0ABN3VJL1</accession>
<evidence type="ECO:0000256" key="2">
    <source>
        <dbReference type="RuleBase" id="RU000461"/>
    </source>
</evidence>
<dbReference type="SUPFAM" id="SSF48264">
    <property type="entry name" value="Cytochrome P450"/>
    <property type="match status" value="1"/>
</dbReference>
<dbReference type="InterPro" id="IPR036396">
    <property type="entry name" value="Cyt_P450_sf"/>
</dbReference>
<dbReference type="PANTHER" id="PTHR46696">
    <property type="entry name" value="P450, PUTATIVE (EUROFUNG)-RELATED"/>
    <property type="match status" value="1"/>
</dbReference>
<dbReference type="Proteomes" id="UP001500979">
    <property type="component" value="Unassembled WGS sequence"/>
</dbReference>
<keyword evidence="2" id="KW-0560">Oxidoreductase</keyword>
<reference evidence="3 4" key="1">
    <citation type="journal article" date="2019" name="Int. J. Syst. Evol. Microbiol.">
        <title>The Global Catalogue of Microorganisms (GCM) 10K type strain sequencing project: providing services to taxonomists for standard genome sequencing and annotation.</title>
        <authorList>
            <consortium name="The Broad Institute Genomics Platform"/>
            <consortium name="The Broad Institute Genome Sequencing Center for Infectious Disease"/>
            <person name="Wu L."/>
            <person name="Ma J."/>
        </authorList>
    </citation>
    <scope>NUCLEOTIDE SEQUENCE [LARGE SCALE GENOMIC DNA]</scope>
    <source>
        <strain evidence="3 4">JCM 9383</strain>
    </source>
</reference>
<dbReference type="Gene3D" id="1.10.630.10">
    <property type="entry name" value="Cytochrome P450"/>
    <property type="match status" value="1"/>
</dbReference>
<comment type="similarity">
    <text evidence="1 2">Belongs to the cytochrome P450 family.</text>
</comment>
<sequence length="397" mass="44364">MPRDYVPADIAGLGFDPELRDMLHNEPVARVRLAYGQGEAWIVTRYEDVKFVTSDARFSRAAVIGAPTPLMTKHRIPADRAVSFSDPPEHARVRRVVAKAFAQRNVEQIRRRTELTLNDLVDAMLAAGPPADIIGHVTSPFPMAVVGELLGIPQTEHAWLTDCATTVLTKTRDQAAVDRVNRIKSDVSAYFLAQAERRRTEPRDDLLTVLAEARDRGEIDDEELTALTLLVALNGWHGVRNNSSNMVYLLLTEPGLQERLLTEPGAVPRAVEELLRFIPHKNGVGIPRIATEDVDIRGVRIRAGDVVHVSYVCANWDPEVFAEPERIDIDRPDVQHLAFGHGTHYCMGPLLARMEQQLLMSTLLNRLPSLRLAVAPDEVRWQPDALIRGPVELPVEW</sequence>
<dbReference type="EMBL" id="BAAAUX010000022">
    <property type="protein sequence ID" value="GAA2810629.1"/>
    <property type="molecule type" value="Genomic_DNA"/>
</dbReference>
<keyword evidence="2" id="KW-0503">Monooxygenase</keyword>
<dbReference type="RefSeq" id="WP_344684114.1">
    <property type="nucleotide sequence ID" value="NZ_BAAAUX010000022.1"/>
</dbReference>
<dbReference type="PROSITE" id="PS00086">
    <property type="entry name" value="CYTOCHROME_P450"/>
    <property type="match status" value="1"/>
</dbReference>
<keyword evidence="2" id="KW-0408">Iron</keyword>